<dbReference type="Proteomes" id="UP001430990">
    <property type="component" value="Chromosome"/>
</dbReference>
<sequence length="132" mass="13671">MKLLAQLVDKTRQIGHAGGEAEQVGVRTRKQCGDILLGEVARVNTVDIGDALDAGAGVVGECEQPATEASQKADAGLIEDCGRIVLGNQREAVADMVVEPASPATNADLPLRWHRADGFAGLAAAIVLDQAC</sequence>
<protein>
    <submittedName>
        <fullName evidence="1">Uncharacterized protein</fullName>
    </submittedName>
</protein>
<name>A0ABY3QR53_9BRAD</name>
<dbReference type="EMBL" id="CP088100">
    <property type="protein sequence ID" value="UFW88458.1"/>
    <property type="molecule type" value="Genomic_DNA"/>
</dbReference>
<organism evidence="1 2">
    <name type="scientific">Bradyrhizobium barranii</name>
    <dbReference type="NCBI Taxonomy" id="2992140"/>
    <lineage>
        <taxon>Bacteria</taxon>
        <taxon>Pseudomonadati</taxon>
        <taxon>Pseudomonadota</taxon>
        <taxon>Alphaproteobacteria</taxon>
        <taxon>Hyphomicrobiales</taxon>
        <taxon>Nitrobacteraceae</taxon>
        <taxon>Bradyrhizobium</taxon>
    </lineage>
</organism>
<reference evidence="1" key="1">
    <citation type="submission" date="2021-11" db="EMBL/GenBank/DDBJ databases">
        <title>Australian commercial rhizobial inoculants.</title>
        <authorList>
            <person name="Kohlmeier M.G."/>
            <person name="O'Hara G.W."/>
            <person name="Colombi E."/>
            <person name="Ramsay J.P."/>
            <person name="Terpolilli J."/>
        </authorList>
    </citation>
    <scope>NUCLEOTIDE SEQUENCE</scope>
    <source>
        <strain evidence="1">CC829</strain>
    </source>
</reference>
<gene>
    <name evidence="1" type="ORF">BjapCC829_08120</name>
</gene>
<evidence type="ECO:0000313" key="2">
    <source>
        <dbReference type="Proteomes" id="UP001430990"/>
    </source>
</evidence>
<accession>A0ABY3QR53</accession>
<dbReference type="RefSeq" id="WP_231144238.1">
    <property type="nucleotide sequence ID" value="NZ_CP088100.1"/>
</dbReference>
<proteinExistence type="predicted"/>
<keyword evidence="2" id="KW-1185">Reference proteome</keyword>
<evidence type="ECO:0000313" key="1">
    <source>
        <dbReference type="EMBL" id="UFW88458.1"/>
    </source>
</evidence>